<proteinExistence type="predicted"/>
<dbReference type="Proteomes" id="UP001148662">
    <property type="component" value="Unassembled WGS sequence"/>
</dbReference>
<protein>
    <submittedName>
        <fullName evidence="1">Uncharacterized protein</fullName>
    </submittedName>
</protein>
<sequence length="718" mass="78581">MSFRLAAVADRESHIAEPALNYSSHRISQSEHPPKHVNHLNLGSCTGLPPKGSVKRRKTAGLNNRFDRMIETVNVIHTADSARSSSRRRRATSGSSSATSFDVPKTPVDMFNVLEGGRLGEDFSVLKMNTLSRRISGGDDVQSHFNSTNFLDTTTEDGAPTWLSETIASLAPEHPLRDLVPVSEAHIARFSPRNQILAPISPRPNDLEHRPAPPEDDIFAFQPPSPQAHALVNNSNTDQALSIEHRALSLNGHTISSIPGHITDGPNFVSENAFHNALFVTSPLHANDAFLAPSSVCSNRFESIEAAQHYTEDSDYVPFSTPGPFSSKRRSLDYDPSSEVGPILESTPPFSKPGPLVRPVRPIPVRSPSPDIFRPSYSSPRSAGGFARGRTTPPDLENVFDTPISSGWAPIIQPLHSSPKLTRPSHAPKSAASPTLHRRTSEHEITPFRQPGRYKVYFDSPTEDPIGSDPLVPPDYELDLDYDVLDFRWEKFDRSGERSGEPEPLPQDPTSSEDTQINPHVQNPTVDSQMASRSPLIDRSKRGLHVDVNEPMLDEQYDLVGVVRSMPTASEGSPPCKNHFSMEETFVSTAKTAQAGSDHVSDAKAPTSSPPKKDTAIQPKEPQLQTPTLRSLGTTSVEPALPQDIPFPLPKTPVKQLASILPKTPTAPRTSARRRRSLSLPPIAVLPDADETQAEDEIETEPKLSQVSHDTIESWSAP</sequence>
<evidence type="ECO:0000313" key="1">
    <source>
        <dbReference type="EMBL" id="KAJ3551416.1"/>
    </source>
</evidence>
<comment type="caution">
    <text evidence="1">The sequence shown here is derived from an EMBL/GenBank/DDBJ whole genome shotgun (WGS) entry which is preliminary data.</text>
</comment>
<accession>A0ACC1T2R3</accession>
<keyword evidence="2" id="KW-1185">Reference proteome</keyword>
<reference evidence="1" key="1">
    <citation type="submission" date="2022-07" db="EMBL/GenBank/DDBJ databases">
        <title>Genome Sequence of Phlebia brevispora.</title>
        <authorList>
            <person name="Buettner E."/>
        </authorList>
    </citation>
    <scope>NUCLEOTIDE SEQUENCE</scope>
    <source>
        <strain evidence="1">MPL23</strain>
    </source>
</reference>
<organism evidence="1 2">
    <name type="scientific">Phlebia brevispora</name>
    <dbReference type="NCBI Taxonomy" id="194682"/>
    <lineage>
        <taxon>Eukaryota</taxon>
        <taxon>Fungi</taxon>
        <taxon>Dikarya</taxon>
        <taxon>Basidiomycota</taxon>
        <taxon>Agaricomycotina</taxon>
        <taxon>Agaricomycetes</taxon>
        <taxon>Polyporales</taxon>
        <taxon>Meruliaceae</taxon>
        <taxon>Phlebia</taxon>
    </lineage>
</organism>
<name>A0ACC1T2R3_9APHY</name>
<dbReference type="EMBL" id="JANHOG010000803">
    <property type="protein sequence ID" value="KAJ3551416.1"/>
    <property type="molecule type" value="Genomic_DNA"/>
</dbReference>
<evidence type="ECO:0000313" key="2">
    <source>
        <dbReference type="Proteomes" id="UP001148662"/>
    </source>
</evidence>
<gene>
    <name evidence="1" type="ORF">NM688_g4716</name>
</gene>